<dbReference type="AlphaFoldDB" id="A0A314YBQ6"/>
<gene>
    <name evidence="1" type="ORF">Pyn_16996</name>
</gene>
<evidence type="ECO:0000313" key="2">
    <source>
        <dbReference type="Proteomes" id="UP000250321"/>
    </source>
</evidence>
<protein>
    <submittedName>
        <fullName evidence="1">Uncharacterized protein</fullName>
    </submittedName>
</protein>
<reference evidence="1 2" key="1">
    <citation type="submission" date="2018-02" db="EMBL/GenBank/DDBJ databases">
        <title>Draft genome of wild Prunus yedoensis var. nudiflora.</title>
        <authorList>
            <person name="Baek S."/>
            <person name="Kim J.-H."/>
            <person name="Choi K."/>
            <person name="Kim G.-B."/>
            <person name="Cho A."/>
            <person name="Jang H."/>
            <person name="Shin C.-H."/>
            <person name="Yu H.-J."/>
            <person name="Mun J.-H."/>
        </authorList>
    </citation>
    <scope>NUCLEOTIDE SEQUENCE [LARGE SCALE GENOMIC DNA]</scope>
    <source>
        <strain evidence="2">cv. Jeju island</strain>
        <tissue evidence="1">Leaf</tissue>
    </source>
</reference>
<accession>A0A314YBQ6</accession>
<evidence type="ECO:0000313" key="1">
    <source>
        <dbReference type="EMBL" id="PQQ03407.1"/>
    </source>
</evidence>
<dbReference type="Proteomes" id="UP000250321">
    <property type="component" value="Unassembled WGS sequence"/>
</dbReference>
<organism evidence="1 2">
    <name type="scientific">Prunus yedoensis var. nudiflora</name>
    <dbReference type="NCBI Taxonomy" id="2094558"/>
    <lineage>
        <taxon>Eukaryota</taxon>
        <taxon>Viridiplantae</taxon>
        <taxon>Streptophyta</taxon>
        <taxon>Embryophyta</taxon>
        <taxon>Tracheophyta</taxon>
        <taxon>Spermatophyta</taxon>
        <taxon>Magnoliopsida</taxon>
        <taxon>eudicotyledons</taxon>
        <taxon>Gunneridae</taxon>
        <taxon>Pentapetalae</taxon>
        <taxon>rosids</taxon>
        <taxon>fabids</taxon>
        <taxon>Rosales</taxon>
        <taxon>Rosaceae</taxon>
        <taxon>Amygdaloideae</taxon>
        <taxon>Amygdaleae</taxon>
        <taxon>Prunus</taxon>
    </lineage>
</organism>
<keyword evidence="2" id="KW-1185">Reference proteome</keyword>
<sequence>MAGNGIGCQLISKQLEDARNRKILKRVFDLQSFESLDKSESYMFWSSAGQCSADIFGRMRGSLCAEGPNVDGSLFMRCLKHGIF</sequence>
<proteinExistence type="predicted"/>
<dbReference type="EMBL" id="PJQY01001350">
    <property type="protein sequence ID" value="PQQ03407.1"/>
    <property type="molecule type" value="Genomic_DNA"/>
</dbReference>
<comment type="caution">
    <text evidence="1">The sequence shown here is derived from an EMBL/GenBank/DDBJ whole genome shotgun (WGS) entry which is preliminary data.</text>
</comment>
<name>A0A314YBQ6_PRUYE</name>